<dbReference type="AlphaFoldDB" id="A0A4R2KF15"/>
<dbReference type="InterPro" id="IPR050767">
    <property type="entry name" value="Sel1_AlgK"/>
</dbReference>
<dbReference type="SMART" id="SM00671">
    <property type="entry name" value="SEL1"/>
    <property type="match status" value="6"/>
</dbReference>
<sequence>MDGFPFSWVSMKKLAKTKFTMRPRARARGLVLAAVVAMAAASGVGAQGIELADVEAAAARGDTTAQRMLGEARIYGLAGVPQDVAAGRGLLERSAASGDGLAKTSLGKILLDGYYLPAEPDRAVSLLEEAAAAGVVRAQTTLGSALFWGGPIAADPARGRALLDQAARAGDVEALRILGEQLVGGWVLDPEPKVGFAMLEQAIAQGDPKASVALGALLLSGSGLPADPDRARMLFEAAAKSGNGEGLERYGDWLMWSRRNPAGAETYLRQAGELGRGSAWSRLAEGAMYGYLPPRSRAKFEGYAEKARSAGDERIAVLEAERRMWGISMRASGPGAIAVLEQAVEAGNATALKYLIGLVRDGNGMNVRKRPERARAYLSRFSDLLTPTEAAQLAMTIDAATANSPAAQAAVAEDLARHPEFRSPWFGRELFKANPNLAVRLLQTDMKRRGLYSGPLDGLATRPTLRALLQDCMTLQDGARCRDGVMDPVVIGALLAR</sequence>
<name>A0A4R2KF15_9RHOB</name>
<gene>
    <name evidence="1" type="ORF">EV655_106126</name>
</gene>
<protein>
    <submittedName>
        <fullName evidence="1">TPR repeat protein</fullName>
    </submittedName>
</protein>
<accession>A0A4R2KF15</accession>
<reference evidence="1 2" key="1">
    <citation type="submission" date="2019-03" db="EMBL/GenBank/DDBJ databases">
        <title>Genomic Encyclopedia of Type Strains, Phase IV (KMG-IV): sequencing the most valuable type-strain genomes for metagenomic binning, comparative biology and taxonomic classification.</title>
        <authorList>
            <person name="Goeker M."/>
        </authorList>
    </citation>
    <scope>NUCLEOTIDE SEQUENCE [LARGE SCALE GENOMIC DNA]</scope>
    <source>
        <strain evidence="1 2">DSM 4868</strain>
    </source>
</reference>
<dbReference type="PANTHER" id="PTHR11102:SF160">
    <property type="entry name" value="ERAD-ASSOCIATED E3 UBIQUITIN-PROTEIN LIGASE COMPONENT HRD3"/>
    <property type="match status" value="1"/>
</dbReference>
<dbReference type="Gene3D" id="1.25.40.10">
    <property type="entry name" value="Tetratricopeptide repeat domain"/>
    <property type="match status" value="1"/>
</dbReference>
<dbReference type="Pfam" id="PF08238">
    <property type="entry name" value="Sel1"/>
    <property type="match status" value="4"/>
</dbReference>
<dbReference type="EMBL" id="SLWW01000006">
    <property type="protein sequence ID" value="TCO71634.1"/>
    <property type="molecule type" value="Genomic_DNA"/>
</dbReference>
<keyword evidence="2" id="KW-1185">Reference proteome</keyword>
<dbReference type="InterPro" id="IPR006597">
    <property type="entry name" value="Sel1-like"/>
</dbReference>
<evidence type="ECO:0000313" key="1">
    <source>
        <dbReference type="EMBL" id="TCO71634.1"/>
    </source>
</evidence>
<dbReference type="Proteomes" id="UP000295142">
    <property type="component" value="Unassembled WGS sequence"/>
</dbReference>
<evidence type="ECO:0000313" key="2">
    <source>
        <dbReference type="Proteomes" id="UP000295142"/>
    </source>
</evidence>
<dbReference type="OrthoDB" id="7849603at2"/>
<dbReference type="SUPFAM" id="SSF81901">
    <property type="entry name" value="HCP-like"/>
    <property type="match status" value="2"/>
</dbReference>
<proteinExistence type="predicted"/>
<organism evidence="1 2">
    <name type="scientific">Rhodovulum euryhalinum</name>
    <dbReference type="NCBI Taxonomy" id="35805"/>
    <lineage>
        <taxon>Bacteria</taxon>
        <taxon>Pseudomonadati</taxon>
        <taxon>Pseudomonadota</taxon>
        <taxon>Alphaproteobacteria</taxon>
        <taxon>Rhodobacterales</taxon>
        <taxon>Paracoccaceae</taxon>
        <taxon>Rhodovulum</taxon>
    </lineage>
</organism>
<dbReference type="PANTHER" id="PTHR11102">
    <property type="entry name" value="SEL-1-LIKE PROTEIN"/>
    <property type="match status" value="1"/>
</dbReference>
<comment type="caution">
    <text evidence="1">The sequence shown here is derived from an EMBL/GenBank/DDBJ whole genome shotgun (WGS) entry which is preliminary data.</text>
</comment>
<dbReference type="InterPro" id="IPR011990">
    <property type="entry name" value="TPR-like_helical_dom_sf"/>
</dbReference>